<dbReference type="InterPro" id="IPR011006">
    <property type="entry name" value="CheY-like_superfamily"/>
</dbReference>
<evidence type="ECO:0000313" key="4">
    <source>
        <dbReference type="Proteomes" id="UP000650524"/>
    </source>
</evidence>
<dbReference type="EMBL" id="JACNJD010000334">
    <property type="protein sequence ID" value="MBC8178982.1"/>
    <property type="molecule type" value="Genomic_DNA"/>
</dbReference>
<dbReference type="AlphaFoldDB" id="A0A8J6N167"/>
<dbReference type="Proteomes" id="UP000650524">
    <property type="component" value="Unassembled WGS sequence"/>
</dbReference>
<name>A0A8J6N167_9DELT</name>
<feature type="modified residue" description="4-aspartylphosphate" evidence="1">
    <location>
        <position position="79"/>
    </location>
</feature>
<comment type="caution">
    <text evidence="3">The sequence shown here is derived from an EMBL/GenBank/DDBJ whole genome shotgun (WGS) entry which is preliminary data.</text>
</comment>
<dbReference type="GO" id="GO:0000160">
    <property type="term" value="P:phosphorelay signal transduction system"/>
    <property type="evidence" value="ECO:0007669"/>
    <property type="project" value="InterPro"/>
</dbReference>
<gene>
    <name evidence="3" type="ORF">H8E19_16380</name>
</gene>
<evidence type="ECO:0000259" key="2">
    <source>
        <dbReference type="PROSITE" id="PS50110"/>
    </source>
</evidence>
<proteinExistence type="predicted"/>
<feature type="domain" description="Response regulatory" evidence="2">
    <location>
        <begin position="10"/>
        <end position="146"/>
    </location>
</feature>
<reference evidence="3 4" key="1">
    <citation type="submission" date="2020-08" db="EMBL/GenBank/DDBJ databases">
        <title>Bridging the membrane lipid divide: bacteria of the FCB group superphylum have the potential to synthesize archaeal ether lipids.</title>
        <authorList>
            <person name="Villanueva L."/>
            <person name="Von Meijenfeldt F.A.B."/>
            <person name="Westbye A.B."/>
            <person name="Yadav S."/>
            <person name="Hopmans E.C."/>
            <person name="Dutilh B.E."/>
            <person name="Sinninghe Damste J.S."/>
        </authorList>
    </citation>
    <scope>NUCLEOTIDE SEQUENCE [LARGE SCALE GENOMIC DNA]</scope>
    <source>
        <strain evidence="3">NIOZ-UU27</strain>
    </source>
</reference>
<dbReference type="Gene3D" id="3.40.50.2300">
    <property type="match status" value="1"/>
</dbReference>
<dbReference type="InterPro" id="IPR001789">
    <property type="entry name" value="Sig_transdc_resp-reg_receiver"/>
</dbReference>
<sequence>MTNNKSLKYNILVIDDDPLVLEDAVLMYKDMIFLGDFDDILGKGSDGSVSSAKNTREAERVLQENFEKDPKLVQLLHVDERMPEERGSEFVDRMRWVYAGRRIGALLVTGYATDVSVINSREKGVYRYVSKPVTPGIIKPHLSDLVKVIFSREKPKKRPRENPFVFKVVDNKKQFEEYLQLRYAVYDFMNYIPPPPQDAGFKTGS</sequence>
<organism evidence="3 4">
    <name type="scientific">Candidatus Desulfacyla euxinica</name>
    <dbReference type="NCBI Taxonomy" id="2841693"/>
    <lineage>
        <taxon>Bacteria</taxon>
        <taxon>Deltaproteobacteria</taxon>
        <taxon>Candidatus Desulfacyla</taxon>
    </lineage>
</organism>
<accession>A0A8J6N167</accession>
<protein>
    <recommendedName>
        <fullName evidence="2">Response regulatory domain-containing protein</fullName>
    </recommendedName>
</protein>
<keyword evidence="1" id="KW-0597">Phosphoprotein</keyword>
<evidence type="ECO:0000256" key="1">
    <source>
        <dbReference type="PROSITE-ProRule" id="PRU00169"/>
    </source>
</evidence>
<evidence type="ECO:0000313" key="3">
    <source>
        <dbReference type="EMBL" id="MBC8178982.1"/>
    </source>
</evidence>
<dbReference type="PROSITE" id="PS50110">
    <property type="entry name" value="RESPONSE_REGULATORY"/>
    <property type="match status" value="1"/>
</dbReference>
<dbReference type="SUPFAM" id="SSF52172">
    <property type="entry name" value="CheY-like"/>
    <property type="match status" value="1"/>
</dbReference>